<organism evidence="7 8">
    <name type="scientific">Coemansia interrupta</name>
    <dbReference type="NCBI Taxonomy" id="1126814"/>
    <lineage>
        <taxon>Eukaryota</taxon>
        <taxon>Fungi</taxon>
        <taxon>Fungi incertae sedis</taxon>
        <taxon>Zoopagomycota</taxon>
        <taxon>Kickxellomycotina</taxon>
        <taxon>Kickxellomycetes</taxon>
        <taxon>Kickxellales</taxon>
        <taxon>Kickxellaceae</taxon>
        <taxon>Coemansia</taxon>
    </lineage>
</organism>
<feature type="transmembrane region" description="Helical" evidence="6">
    <location>
        <begin position="104"/>
        <end position="124"/>
    </location>
</feature>
<evidence type="ECO:0000256" key="6">
    <source>
        <dbReference type="SAM" id="Phobius"/>
    </source>
</evidence>
<dbReference type="OrthoDB" id="5591789at2759"/>
<dbReference type="GO" id="GO:0016192">
    <property type="term" value="P:vesicle-mediated transport"/>
    <property type="evidence" value="ECO:0007669"/>
    <property type="project" value="TreeGrafter"/>
</dbReference>
<keyword evidence="3 6" id="KW-0812">Transmembrane</keyword>
<evidence type="ECO:0000313" key="7">
    <source>
        <dbReference type="EMBL" id="KAJ2777850.1"/>
    </source>
</evidence>
<feature type="transmembrane region" description="Helical" evidence="6">
    <location>
        <begin position="39"/>
        <end position="61"/>
    </location>
</feature>
<comment type="similarity">
    <text evidence="2">Belongs to the TVP18 family.</text>
</comment>
<dbReference type="Pfam" id="PF10233">
    <property type="entry name" value="Cg6151-P"/>
    <property type="match status" value="1"/>
</dbReference>
<protein>
    <submittedName>
        <fullName evidence="7">Golgi apparatus membrane protein tvp18</fullName>
    </submittedName>
</protein>
<comment type="caution">
    <text evidence="7">The sequence shown here is derived from an EMBL/GenBank/DDBJ whole genome shotgun (WGS) entry which is preliminary data.</text>
</comment>
<dbReference type="PANTHER" id="PTHR13314:SF2">
    <property type="entry name" value="CALCIUM CHANNEL FLOWER HOMOLOG"/>
    <property type="match status" value="1"/>
</dbReference>
<gene>
    <name evidence="7" type="primary">TVP18</name>
    <name evidence="7" type="ORF">GGI15_004370</name>
</gene>
<keyword evidence="4 6" id="KW-1133">Transmembrane helix</keyword>
<dbReference type="AlphaFoldDB" id="A0A9W8LG60"/>
<dbReference type="InterPro" id="IPR019365">
    <property type="entry name" value="TVP18/Ca-channel_flower"/>
</dbReference>
<dbReference type="GO" id="GO:0012505">
    <property type="term" value="C:endomembrane system"/>
    <property type="evidence" value="ECO:0007669"/>
    <property type="project" value="UniProtKB-SubCell"/>
</dbReference>
<evidence type="ECO:0000256" key="4">
    <source>
        <dbReference type="ARBA" id="ARBA00022989"/>
    </source>
</evidence>
<keyword evidence="5 6" id="KW-0472">Membrane</keyword>
<feature type="transmembrane region" description="Helical" evidence="6">
    <location>
        <begin position="81"/>
        <end position="98"/>
    </location>
</feature>
<evidence type="ECO:0000256" key="2">
    <source>
        <dbReference type="ARBA" id="ARBA00005738"/>
    </source>
</evidence>
<keyword evidence="8" id="KW-1185">Reference proteome</keyword>
<dbReference type="Proteomes" id="UP001140172">
    <property type="component" value="Unassembled WGS sequence"/>
</dbReference>
<evidence type="ECO:0000256" key="5">
    <source>
        <dbReference type="ARBA" id="ARBA00023136"/>
    </source>
</evidence>
<name>A0A9W8LG60_9FUNG</name>
<evidence type="ECO:0000313" key="8">
    <source>
        <dbReference type="Proteomes" id="UP001140172"/>
    </source>
</evidence>
<sequence length="154" mass="16556">MGFVEQLKTGNFSFYGQCFSLLSAVLLIVLGAVTFIAHIVYSILAIVFGVICIVIECSAILMLCPTGPTFDRGVEKLKNHWLRFGFYLVFAIVMWSSLAKDGGVLAIGAATITVAAACYLIAAIKKQASMSISLFGAMRSTSSHGFDTRNAFPI</sequence>
<dbReference type="GO" id="GO:0016020">
    <property type="term" value="C:membrane"/>
    <property type="evidence" value="ECO:0007669"/>
    <property type="project" value="InterPro"/>
</dbReference>
<dbReference type="EMBL" id="JANBUM010000385">
    <property type="protein sequence ID" value="KAJ2777850.1"/>
    <property type="molecule type" value="Genomic_DNA"/>
</dbReference>
<dbReference type="SMART" id="SM01077">
    <property type="entry name" value="Cg6151-P"/>
    <property type="match status" value="1"/>
</dbReference>
<evidence type="ECO:0000256" key="1">
    <source>
        <dbReference type="ARBA" id="ARBA00004127"/>
    </source>
</evidence>
<dbReference type="PANTHER" id="PTHR13314">
    <property type="entry name" value="CALCIUM CHANNEL FLOWER HOMOLOG"/>
    <property type="match status" value="1"/>
</dbReference>
<feature type="transmembrane region" description="Helical" evidence="6">
    <location>
        <begin position="12"/>
        <end position="33"/>
    </location>
</feature>
<accession>A0A9W8LG60</accession>
<proteinExistence type="inferred from homology"/>
<comment type="subcellular location">
    <subcellularLocation>
        <location evidence="1">Endomembrane system</location>
        <topology evidence="1">Multi-pass membrane protein</topology>
    </subcellularLocation>
</comment>
<evidence type="ECO:0000256" key="3">
    <source>
        <dbReference type="ARBA" id="ARBA00022692"/>
    </source>
</evidence>
<reference evidence="7" key="1">
    <citation type="submission" date="2022-07" db="EMBL/GenBank/DDBJ databases">
        <title>Phylogenomic reconstructions and comparative analyses of Kickxellomycotina fungi.</title>
        <authorList>
            <person name="Reynolds N.K."/>
            <person name="Stajich J.E."/>
            <person name="Barry K."/>
            <person name="Grigoriev I.V."/>
            <person name="Crous P."/>
            <person name="Smith M.E."/>
        </authorList>
    </citation>
    <scope>NUCLEOTIDE SEQUENCE</scope>
    <source>
        <strain evidence="7">BCRC 34489</strain>
    </source>
</reference>